<evidence type="ECO:0000313" key="1">
    <source>
        <dbReference type="EMBL" id="OTF70251.1"/>
    </source>
</evidence>
<comment type="caution">
    <text evidence="1">The sequence shown here is derived from an EMBL/GenBank/DDBJ whole genome shotgun (WGS) entry which is preliminary data.</text>
</comment>
<name>A0A1Y3AP82_EURMA</name>
<organism evidence="1 2">
    <name type="scientific">Euroglyphus maynei</name>
    <name type="common">Mayne's house dust mite</name>
    <dbReference type="NCBI Taxonomy" id="6958"/>
    <lineage>
        <taxon>Eukaryota</taxon>
        <taxon>Metazoa</taxon>
        <taxon>Ecdysozoa</taxon>
        <taxon>Arthropoda</taxon>
        <taxon>Chelicerata</taxon>
        <taxon>Arachnida</taxon>
        <taxon>Acari</taxon>
        <taxon>Acariformes</taxon>
        <taxon>Sarcoptiformes</taxon>
        <taxon>Astigmata</taxon>
        <taxon>Psoroptidia</taxon>
        <taxon>Analgoidea</taxon>
        <taxon>Pyroglyphidae</taxon>
        <taxon>Pyroglyphinae</taxon>
        <taxon>Euroglyphus</taxon>
    </lineage>
</organism>
<reference evidence="1 2" key="1">
    <citation type="submission" date="2017-03" db="EMBL/GenBank/DDBJ databases">
        <title>Genome Survey of Euroglyphus maynei.</title>
        <authorList>
            <person name="Arlian L.G."/>
            <person name="Morgan M.S."/>
            <person name="Rider S.D."/>
        </authorList>
    </citation>
    <scope>NUCLEOTIDE SEQUENCE [LARGE SCALE GENOMIC DNA]</scope>
    <source>
        <strain evidence="1">Arlian Lab</strain>
        <tissue evidence="1">Whole body</tissue>
    </source>
</reference>
<dbReference type="EMBL" id="MUJZ01066520">
    <property type="protein sequence ID" value="OTF70251.1"/>
    <property type="molecule type" value="Genomic_DNA"/>
</dbReference>
<dbReference type="InterPro" id="IPR011989">
    <property type="entry name" value="ARM-like"/>
</dbReference>
<dbReference type="Proteomes" id="UP000194236">
    <property type="component" value="Unassembled WGS sequence"/>
</dbReference>
<feature type="non-terminal residue" evidence="1">
    <location>
        <position position="125"/>
    </location>
</feature>
<dbReference type="OrthoDB" id="46159at2759"/>
<keyword evidence="2" id="KW-1185">Reference proteome</keyword>
<dbReference type="InterPro" id="IPR016024">
    <property type="entry name" value="ARM-type_fold"/>
</dbReference>
<sequence>MASSPSTTLDNYLPLLSCQDTKKKLQIGTDLLNYLNIEENTIECEHIGAFIDSIIHWLNNSNFKVAQSGLEILAHLAIRMKENLKPYLSSIIGPSIDRLGDAKECVREQAKTLLIKLMCFVSTPQ</sequence>
<protein>
    <submittedName>
        <fullName evidence="1">CLASP N terminal domain containing protein</fullName>
    </submittedName>
</protein>
<dbReference type="SUPFAM" id="SSF48371">
    <property type="entry name" value="ARM repeat"/>
    <property type="match status" value="1"/>
</dbReference>
<dbReference type="AlphaFoldDB" id="A0A1Y3AP82"/>
<evidence type="ECO:0000313" key="2">
    <source>
        <dbReference type="Proteomes" id="UP000194236"/>
    </source>
</evidence>
<dbReference type="Gene3D" id="1.25.10.10">
    <property type="entry name" value="Leucine-rich Repeat Variant"/>
    <property type="match status" value="1"/>
</dbReference>
<proteinExistence type="predicted"/>
<accession>A0A1Y3AP82</accession>
<gene>
    <name evidence="1" type="ORF">BLA29_007547</name>
</gene>